<reference evidence="1 2" key="1">
    <citation type="journal article" date="2016" name="Nat. Commun.">
        <title>Thousands of microbial genomes shed light on interconnected biogeochemical processes in an aquifer system.</title>
        <authorList>
            <person name="Anantharaman K."/>
            <person name="Brown C.T."/>
            <person name="Hug L.A."/>
            <person name="Sharon I."/>
            <person name="Castelle C.J."/>
            <person name="Probst A.J."/>
            <person name="Thomas B.C."/>
            <person name="Singh A."/>
            <person name="Wilkins M.J."/>
            <person name="Karaoz U."/>
            <person name="Brodie E.L."/>
            <person name="Williams K.H."/>
            <person name="Hubbard S.S."/>
            <person name="Banfield J.F."/>
        </authorList>
    </citation>
    <scope>NUCLEOTIDE SEQUENCE [LARGE SCALE GENOMIC DNA]</scope>
</reference>
<organism evidence="1 2">
    <name type="scientific">Candidatus Lloydbacteria bacterium RIFOXYC12_FULL_46_25</name>
    <dbReference type="NCBI Taxonomy" id="1798670"/>
    <lineage>
        <taxon>Bacteria</taxon>
        <taxon>Candidatus Lloydiibacteriota</taxon>
    </lineage>
</organism>
<sequence length="178" mass="20714">MALVLRLYIDRVHSHKELAMNTTTMTPSFTEQNFHWRSIFDFMQRESKEKIMDTDRVYIPEDELMEYICDAIPQLKNKEIPTPLAWECKEQDLPLPLFKHGAKIVWNDAFISKEHGARKHCGEGPFEVYILDDYLVAFTKHEDGKVTFDVPRLDRITIESPSGSVIIAHPGYFKLLEG</sequence>
<accession>A0A1G2DRH4</accession>
<dbReference type="AlphaFoldDB" id="A0A1G2DRH4"/>
<gene>
    <name evidence="1" type="ORF">A2494_03835</name>
</gene>
<name>A0A1G2DRH4_9BACT</name>
<evidence type="ECO:0000313" key="2">
    <source>
        <dbReference type="Proteomes" id="UP000178106"/>
    </source>
</evidence>
<comment type="caution">
    <text evidence="1">The sequence shown here is derived from an EMBL/GenBank/DDBJ whole genome shotgun (WGS) entry which is preliminary data.</text>
</comment>
<proteinExistence type="predicted"/>
<dbReference type="EMBL" id="MHLU01000179">
    <property type="protein sequence ID" value="OGZ16264.1"/>
    <property type="molecule type" value="Genomic_DNA"/>
</dbReference>
<dbReference type="Proteomes" id="UP000178106">
    <property type="component" value="Unassembled WGS sequence"/>
</dbReference>
<protein>
    <submittedName>
        <fullName evidence="1">Uncharacterized protein</fullName>
    </submittedName>
</protein>
<evidence type="ECO:0000313" key="1">
    <source>
        <dbReference type="EMBL" id="OGZ16264.1"/>
    </source>
</evidence>